<evidence type="ECO:0000259" key="1">
    <source>
        <dbReference type="PROSITE" id="PS51725"/>
    </source>
</evidence>
<keyword evidence="3" id="KW-1185">Reference proteome</keyword>
<evidence type="ECO:0000313" key="2">
    <source>
        <dbReference type="EMBL" id="KAF2155256.1"/>
    </source>
</evidence>
<dbReference type="EMBL" id="ML996083">
    <property type="protein sequence ID" value="KAF2155256.1"/>
    <property type="molecule type" value="Genomic_DNA"/>
</dbReference>
<reference evidence="2" key="1">
    <citation type="journal article" date="2020" name="Stud. Mycol.">
        <title>101 Dothideomycetes genomes: a test case for predicting lifestyles and emergence of pathogens.</title>
        <authorList>
            <person name="Haridas S."/>
            <person name="Albert R."/>
            <person name="Binder M."/>
            <person name="Bloem J."/>
            <person name="Labutti K."/>
            <person name="Salamov A."/>
            <person name="Andreopoulos B."/>
            <person name="Baker S."/>
            <person name="Barry K."/>
            <person name="Bills G."/>
            <person name="Bluhm B."/>
            <person name="Cannon C."/>
            <person name="Castanera R."/>
            <person name="Culley D."/>
            <person name="Daum C."/>
            <person name="Ezra D."/>
            <person name="Gonzalez J."/>
            <person name="Henrissat B."/>
            <person name="Kuo A."/>
            <person name="Liang C."/>
            <person name="Lipzen A."/>
            <person name="Lutzoni F."/>
            <person name="Magnuson J."/>
            <person name="Mondo S."/>
            <person name="Nolan M."/>
            <person name="Ohm R."/>
            <person name="Pangilinan J."/>
            <person name="Park H.-J."/>
            <person name="Ramirez L."/>
            <person name="Alfaro M."/>
            <person name="Sun H."/>
            <person name="Tritt A."/>
            <person name="Yoshinaga Y."/>
            <person name="Zwiers L.-H."/>
            <person name="Turgeon B."/>
            <person name="Goodwin S."/>
            <person name="Spatafora J."/>
            <person name="Crous P."/>
            <person name="Grigoriev I."/>
        </authorList>
    </citation>
    <scope>NUCLEOTIDE SEQUENCE</scope>
    <source>
        <strain evidence="2">CBS 260.36</strain>
    </source>
</reference>
<name>A0A9P4J5Z1_9PEZI</name>
<dbReference type="InterPro" id="IPR011008">
    <property type="entry name" value="Dimeric_a/b-barrel"/>
</dbReference>
<accession>A0A9P4J5Z1</accession>
<dbReference type="PANTHER" id="PTHR38052:SF1">
    <property type="entry name" value="ABM DOMAIN-CONTAINING PROTEIN"/>
    <property type="match status" value="1"/>
</dbReference>
<dbReference type="AlphaFoldDB" id="A0A9P4J5Z1"/>
<dbReference type="Proteomes" id="UP000799439">
    <property type="component" value="Unassembled WGS sequence"/>
</dbReference>
<organism evidence="2 3">
    <name type="scientific">Myriangium duriaei CBS 260.36</name>
    <dbReference type="NCBI Taxonomy" id="1168546"/>
    <lineage>
        <taxon>Eukaryota</taxon>
        <taxon>Fungi</taxon>
        <taxon>Dikarya</taxon>
        <taxon>Ascomycota</taxon>
        <taxon>Pezizomycotina</taxon>
        <taxon>Dothideomycetes</taxon>
        <taxon>Dothideomycetidae</taxon>
        <taxon>Myriangiales</taxon>
        <taxon>Myriangiaceae</taxon>
        <taxon>Myriangium</taxon>
    </lineage>
</organism>
<proteinExistence type="predicted"/>
<dbReference type="InterPro" id="IPR007138">
    <property type="entry name" value="ABM_dom"/>
</dbReference>
<dbReference type="SUPFAM" id="SSF54909">
    <property type="entry name" value="Dimeric alpha+beta barrel"/>
    <property type="match status" value="1"/>
</dbReference>
<dbReference type="Gene3D" id="3.30.70.100">
    <property type="match status" value="1"/>
</dbReference>
<dbReference type="OrthoDB" id="194076at2759"/>
<evidence type="ECO:0000313" key="3">
    <source>
        <dbReference type="Proteomes" id="UP000799439"/>
    </source>
</evidence>
<comment type="caution">
    <text evidence="2">The sequence shown here is derived from an EMBL/GenBank/DDBJ whole genome shotgun (WGS) entry which is preliminary data.</text>
</comment>
<protein>
    <recommendedName>
        <fullName evidence="1">ABM domain-containing protein</fullName>
    </recommendedName>
</protein>
<sequence>MVYTLVVHAYAKDDKDAISKVHNKLKEASLVYNRDKGTLDWFVMQDVSDPRAFTVVERFEDKSSIKYHTDNPYYATFGEYIKPLLEKPLEVRHFEELHQADLSFARRGSINTIIDDKVKVEKDDELWKKVDAHQSHLREQGNY</sequence>
<dbReference type="PROSITE" id="PS51725">
    <property type="entry name" value="ABM"/>
    <property type="match status" value="1"/>
</dbReference>
<feature type="domain" description="ABM" evidence="1">
    <location>
        <begin position="5"/>
        <end position="94"/>
    </location>
</feature>
<dbReference type="Pfam" id="PF03992">
    <property type="entry name" value="ABM"/>
    <property type="match status" value="1"/>
</dbReference>
<dbReference type="PANTHER" id="PTHR38052">
    <property type="entry name" value="EXPRESSED PROTEIN"/>
    <property type="match status" value="1"/>
</dbReference>
<gene>
    <name evidence="2" type="ORF">K461DRAFT_276451</name>
</gene>